<dbReference type="AlphaFoldDB" id="A0A9W7DBB9"/>
<dbReference type="EMBL" id="BSXT01006747">
    <property type="protein sequence ID" value="GMF62971.1"/>
    <property type="molecule type" value="Genomic_DNA"/>
</dbReference>
<dbReference type="Proteomes" id="UP001165121">
    <property type="component" value="Unassembled WGS sequence"/>
</dbReference>
<gene>
    <name evidence="1" type="ORF">Pfra01_002748500</name>
</gene>
<comment type="caution">
    <text evidence="1">The sequence shown here is derived from an EMBL/GenBank/DDBJ whole genome shotgun (WGS) entry which is preliminary data.</text>
</comment>
<organism evidence="1 2">
    <name type="scientific">Phytophthora fragariaefolia</name>
    <dbReference type="NCBI Taxonomy" id="1490495"/>
    <lineage>
        <taxon>Eukaryota</taxon>
        <taxon>Sar</taxon>
        <taxon>Stramenopiles</taxon>
        <taxon>Oomycota</taxon>
        <taxon>Peronosporomycetes</taxon>
        <taxon>Peronosporales</taxon>
        <taxon>Peronosporaceae</taxon>
        <taxon>Phytophthora</taxon>
    </lineage>
</organism>
<sequence length="210" mass="23376">MSSSTLSSFSSSSTGGSTFKSFAFIDVSITVERNLSVGKTLGVDDLDAKQERNSGNTPSRMYSATTKVPNWLSKRNMMEKAPSTALRSTCGSTPSRGVELTSMIFLLIWYWNFSLFEESSIPSEFVVAQSQMWERYNRCLTSGRNAKFCAFSIHAVRNSFPVRMSAFRFESGKSTDDDRRSHTGTSAFGVPRSIRNHERLFAASTCENKS</sequence>
<protein>
    <submittedName>
        <fullName evidence="1">Unnamed protein product</fullName>
    </submittedName>
</protein>
<name>A0A9W7DBB9_9STRA</name>
<accession>A0A9W7DBB9</accession>
<reference evidence="1" key="1">
    <citation type="submission" date="2023-04" db="EMBL/GenBank/DDBJ databases">
        <title>Phytophthora fragariaefolia NBRC 109709.</title>
        <authorList>
            <person name="Ichikawa N."/>
            <person name="Sato H."/>
            <person name="Tonouchi N."/>
        </authorList>
    </citation>
    <scope>NUCLEOTIDE SEQUENCE</scope>
    <source>
        <strain evidence="1">NBRC 109709</strain>
    </source>
</reference>
<keyword evidence="2" id="KW-1185">Reference proteome</keyword>
<evidence type="ECO:0000313" key="1">
    <source>
        <dbReference type="EMBL" id="GMF62971.1"/>
    </source>
</evidence>
<evidence type="ECO:0000313" key="2">
    <source>
        <dbReference type="Proteomes" id="UP001165121"/>
    </source>
</evidence>
<proteinExistence type="predicted"/>